<dbReference type="Proteomes" id="UP000524237">
    <property type="component" value="Unassembled WGS sequence"/>
</dbReference>
<dbReference type="PANTHER" id="PTHR22642">
    <property type="entry name" value="IMIDAZOLONEPROPIONASE"/>
    <property type="match status" value="1"/>
</dbReference>
<proteinExistence type="predicted"/>
<comment type="caution">
    <text evidence="2">The sequence shown here is derived from an EMBL/GenBank/DDBJ whole genome shotgun (WGS) entry which is preliminary data.</text>
</comment>
<dbReference type="InterPro" id="IPR032466">
    <property type="entry name" value="Metal_Hydrolase"/>
</dbReference>
<dbReference type="Gene3D" id="3.20.20.140">
    <property type="entry name" value="Metal-dependent hydrolases"/>
    <property type="match status" value="1"/>
</dbReference>
<evidence type="ECO:0000313" key="3">
    <source>
        <dbReference type="Proteomes" id="UP000524237"/>
    </source>
</evidence>
<evidence type="ECO:0000313" key="2">
    <source>
        <dbReference type="EMBL" id="MBA8829751.1"/>
    </source>
</evidence>
<feature type="domain" description="Amidohydrolase 3" evidence="1">
    <location>
        <begin position="98"/>
        <end position="586"/>
    </location>
</feature>
<dbReference type="Gene3D" id="3.10.310.70">
    <property type="match status" value="1"/>
</dbReference>
<keyword evidence="3" id="KW-1185">Reference proteome</keyword>
<dbReference type="Pfam" id="PF07969">
    <property type="entry name" value="Amidohydro_3"/>
    <property type="match status" value="1"/>
</dbReference>
<dbReference type="RefSeq" id="WP_182485179.1">
    <property type="nucleotide sequence ID" value="NZ_JACGWU010000007.1"/>
</dbReference>
<dbReference type="Gene3D" id="2.30.40.10">
    <property type="entry name" value="Urease, subunit C, domain 1"/>
    <property type="match status" value="1"/>
</dbReference>
<dbReference type="PANTHER" id="PTHR22642:SF2">
    <property type="entry name" value="PROTEIN LONG AFTER FAR-RED 3"/>
    <property type="match status" value="1"/>
</dbReference>
<dbReference type="SUPFAM" id="SSF51556">
    <property type="entry name" value="Metallo-dependent hydrolases"/>
    <property type="match status" value="1"/>
</dbReference>
<dbReference type="InterPro" id="IPR033932">
    <property type="entry name" value="YtcJ-like"/>
</dbReference>
<dbReference type="EMBL" id="JACGWU010000007">
    <property type="protein sequence ID" value="MBA8829751.1"/>
    <property type="molecule type" value="Genomic_DNA"/>
</dbReference>
<accession>A0A7W3JUY8</accession>
<dbReference type="AlphaFoldDB" id="A0A7W3JUY8"/>
<name>A0A7W3JUY8_9MICO</name>
<dbReference type="GO" id="GO:0016810">
    <property type="term" value="F:hydrolase activity, acting on carbon-nitrogen (but not peptide) bonds"/>
    <property type="evidence" value="ECO:0007669"/>
    <property type="project" value="InterPro"/>
</dbReference>
<evidence type="ECO:0000259" key="1">
    <source>
        <dbReference type="Pfam" id="PF07969"/>
    </source>
</evidence>
<protein>
    <recommendedName>
        <fullName evidence="1">Amidohydrolase 3 domain-containing protein</fullName>
    </recommendedName>
</protein>
<gene>
    <name evidence="2" type="ORF">FB555_001867</name>
</gene>
<dbReference type="CDD" id="cd01300">
    <property type="entry name" value="YtcJ_like"/>
    <property type="match status" value="1"/>
</dbReference>
<sequence length="592" mass="62495">MTIHVFFSETATLLNTNVVRILTPLSGAPFLSNSLGAKALPFSSDGSANSVLFENGVIWQGADKTDASALLVQGGRIVALDEDALAAVATSSLEITHVDLGGGFLMPSFGDGHAHPLYGGLEEFGPRVRAGQSVAEIVEEVRRFAEANPEQEWIVGASYDGSLAPNGLFDARWLDEAVSDRPVMLRAWDYHTVWCNSRALELAEITADSPEPVLGEIPRRADGSPLGTLREWGAIDLLSAVCPPFTLDQKVEALRRATAHYAGLGVTWVQDAWVEGTDIDAFLAAATQGALSTRINLAFLADPRTFPASLPALIAARDRVEALGHPLLTAHSIKFFADGVVENETGALLEPYCSGLHDHGMLVWTPEDLASAVATIDAEGFQTHIHAIGDAAVRVALDAIEHANAVNGPRDRRAVVAHVQLADAADLARFASLGVIATMQPLWAQLDALMMVLTVPRLGTERSARQYQMASLTESGASLAFGSDWPVSSAAPLDGIAVATSRTTNDGLPEGGWVPREIISAETALAAYSTGVAKQAFADLTGAPWGIIEIGASADLVWLSADPRATTPSLMPTIGILGTYLAGATTHSAHNK</sequence>
<reference evidence="2 3" key="1">
    <citation type="submission" date="2020-07" db="EMBL/GenBank/DDBJ databases">
        <title>Sequencing the genomes of 1000 actinobacteria strains.</title>
        <authorList>
            <person name="Klenk H.-P."/>
        </authorList>
    </citation>
    <scope>NUCLEOTIDE SEQUENCE [LARGE SCALE GENOMIC DNA]</scope>
    <source>
        <strain evidence="2 3">DSM 23737</strain>
    </source>
</reference>
<dbReference type="SUPFAM" id="SSF51338">
    <property type="entry name" value="Composite domain of metallo-dependent hydrolases"/>
    <property type="match status" value="1"/>
</dbReference>
<organism evidence="2 3">
    <name type="scientific">Alpinimonas psychrophila</name>
    <dbReference type="NCBI Taxonomy" id="748908"/>
    <lineage>
        <taxon>Bacteria</taxon>
        <taxon>Bacillati</taxon>
        <taxon>Actinomycetota</taxon>
        <taxon>Actinomycetes</taxon>
        <taxon>Micrococcales</taxon>
        <taxon>Microbacteriaceae</taxon>
        <taxon>Alpinimonas</taxon>
    </lineage>
</organism>
<dbReference type="InterPro" id="IPR011059">
    <property type="entry name" value="Metal-dep_hydrolase_composite"/>
</dbReference>
<dbReference type="InterPro" id="IPR013108">
    <property type="entry name" value="Amidohydro_3"/>
</dbReference>